<evidence type="ECO:0000259" key="7">
    <source>
        <dbReference type="SMART" id="SM01340"/>
    </source>
</evidence>
<dbReference type="CDD" id="cd16926">
    <property type="entry name" value="HATPase_MutL-MLH-PMS-like"/>
    <property type="match status" value="1"/>
</dbReference>
<accession>A0A1H2QF93</accession>
<reference evidence="8 9" key="1">
    <citation type="submission" date="2016-10" db="EMBL/GenBank/DDBJ databases">
        <authorList>
            <person name="de Groot N.N."/>
        </authorList>
    </citation>
    <scope>NUCLEOTIDE SEQUENCE [LARGE SCALE GENOMIC DNA]</scope>
    <source>
        <strain evidence="8 9">DSM 23126</strain>
    </source>
</reference>
<evidence type="ECO:0000313" key="8">
    <source>
        <dbReference type="EMBL" id="SDW05735.1"/>
    </source>
</evidence>
<gene>
    <name evidence="4" type="primary">mutL</name>
    <name evidence="8" type="ORF">SAMN05421781_0292</name>
</gene>
<dbReference type="InterPro" id="IPR037198">
    <property type="entry name" value="MutL_C_sf"/>
</dbReference>
<keyword evidence="3 4" id="KW-0234">DNA repair</keyword>
<dbReference type="GO" id="GO:0016887">
    <property type="term" value="F:ATP hydrolysis activity"/>
    <property type="evidence" value="ECO:0007669"/>
    <property type="project" value="InterPro"/>
</dbReference>
<dbReference type="Pfam" id="PF08676">
    <property type="entry name" value="MutL_C"/>
    <property type="match status" value="1"/>
</dbReference>
<dbReference type="AlphaFoldDB" id="A0A1H2QF93"/>
<dbReference type="CDD" id="cd00782">
    <property type="entry name" value="MutL_Trans"/>
    <property type="match status" value="1"/>
</dbReference>
<dbReference type="InterPro" id="IPR002099">
    <property type="entry name" value="MutL/Mlh/PMS"/>
</dbReference>
<evidence type="ECO:0000256" key="1">
    <source>
        <dbReference type="ARBA" id="ARBA00006082"/>
    </source>
</evidence>
<dbReference type="Proteomes" id="UP000199488">
    <property type="component" value="Unassembled WGS sequence"/>
</dbReference>
<dbReference type="InterPro" id="IPR036890">
    <property type="entry name" value="HATPase_C_sf"/>
</dbReference>
<dbReference type="Pfam" id="PF13589">
    <property type="entry name" value="HATPase_c_3"/>
    <property type="match status" value="1"/>
</dbReference>
<feature type="region of interest" description="Disordered" evidence="5">
    <location>
        <begin position="328"/>
        <end position="438"/>
    </location>
</feature>
<organism evidence="8 9">
    <name type="scientific">Marinococcus luteus</name>
    <dbReference type="NCBI Taxonomy" id="1122204"/>
    <lineage>
        <taxon>Bacteria</taxon>
        <taxon>Bacillati</taxon>
        <taxon>Bacillota</taxon>
        <taxon>Bacilli</taxon>
        <taxon>Bacillales</taxon>
        <taxon>Bacillaceae</taxon>
        <taxon>Marinococcus</taxon>
    </lineage>
</organism>
<dbReference type="InterPro" id="IPR020667">
    <property type="entry name" value="DNA_mismatch_repair_MutL"/>
</dbReference>
<dbReference type="SMART" id="SM01340">
    <property type="entry name" value="DNA_mis_repair"/>
    <property type="match status" value="1"/>
</dbReference>
<evidence type="ECO:0000256" key="4">
    <source>
        <dbReference type="HAMAP-Rule" id="MF_00149"/>
    </source>
</evidence>
<dbReference type="PANTHER" id="PTHR10073">
    <property type="entry name" value="DNA MISMATCH REPAIR PROTEIN MLH, PMS, MUTL"/>
    <property type="match status" value="1"/>
</dbReference>
<protein>
    <recommendedName>
        <fullName evidence="4">DNA mismatch repair protein MutL</fullName>
    </recommendedName>
</protein>
<dbReference type="SUPFAM" id="SSF118116">
    <property type="entry name" value="DNA mismatch repair protein MutL"/>
    <property type="match status" value="1"/>
</dbReference>
<dbReference type="PROSITE" id="PS00058">
    <property type="entry name" value="DNA_MISMATCH_REPAIR_1"/>
    <property type="match status" value="1"/>
</dbReference>
<feature type="domain" description="DNA mismatch repair protein S5" evidence="7">
    <location>
        <begin position="208"/>
        <end position="326"/>
    </location>
</feature>
<evidence type="ECO:0000259" key="6">
    <source>
        <dbReference type="SMART" id="SM00853"/>
    </source>
</evidence>
<dbReference type="GO" id="GO:0032300">
    <property type="term" value="C:mismatch repair complex"/>
    <property type="evidence" value="ECO:0007669"/>
    <property type="project" value="InterPro"/>
</dbReference>
<dbReference type="HAMAP" id="MF_00149">
    <property type="entry name" value="DNA_mis_repair"/>
    <property type="match status" value="1"/>
</dbReference>
<dbReference type="InterPro" id="IPR042121">
    <property type="entry name" value="MutL_C_regsub"/>
</dbReference>
<dbReference type="GO" id="GO:0006298">
    <property type="term" value="P:mismatch repair"/>
    <property type="evidence" value="ECO:0007669"/>
    <property type="project" value="UniProtKB-UniRule"/>
</dbReference>
<dbReference type="Gene3D" id="3.30.565.10">
    <property type="entry name" value="Histidine kinase-like ATPase, C-terminal domain"/>
    <property type="match status" value="1"/>
</dbReference>
<dbReference type="SUPFAM" id="SSF54211">
    <property type="entry name" value="Ribosomal protein S5 domain 2-like"/>
    <property type="match status" value="1"/>
</dbReference>
<dbReference type="InterPro" id="IPR014721">
    <property type="entry name" value="Ribsml_uS5_D2-typ_fold_subgr"/>
</dbReference>
<dbReference type="InterPro" id="IPR014790">
    <property type="entry name" value="MutL_C"/>
</dbReference>
<dbReference type="Gene3D" id="3.30.1540.20">
    <property type="entry name" value="MutL, C-terminal domain, dimerisation subdomain"/>
    <property type="match status" value="1"/>
</dbReference>
<comment type="similarity">
    <text evidence="1 4">Belongs to the DNA mismatch repair MutL/HexB family.</text>
</comment>
<dbReference type="GO" id="GO:0140664">
    <property type="term" value="F:ATP-dependent DNA damage sensor activity"/>
    <property type="evidence" value="ECO:0007669"/>
    <property type="project" value="InterPro"/>
</dbReference>
<proteinExistence type="inferred from homology"/>
<feature type="compositionally biased region" description="Basic and acidic residues" evidence="5">
    <location>
        <begin position="403"/>
        <end position="422"/>
    </location>
</feature>
<evidence type="ECO:0000256" key="3">
    <source>
        <dbReference type="ARBA" id="ARBA00023204"/>
    </source>
</evidence>
<dbReference type="InterPro" id="IPR020568">
    <property type="entry name" value="Ribosomal_Su5_D2-typ_SF"/>
</dbReference>
<feature type="domain" description="MutL C-terminal dimerisation" evidence="6">
    <location>
        <begin position="438"/>
        <end position="580"/>
    </location>
</feature>
<dbReference type="GO" id="GO:0005524">
    <property type="term" value="F:ATP binding"/>
    <property type="evidence" value="ECO:0007669"/>
    <property type="project" value="InterPro"/>
</dbReference>
<dbReference type="GO" id="GO:0030983">
    <property type="term" value="F:mismatched DNA binding"/>
    <property type="evidence" value="ECO:0007669"/>
    <property type="project" value="InterPro"/>
</dbReference>
<dbReference type="InterPro" id="IPR038973">
    <property type="entry name" value="MutL/Mlh/Pms-like"/>
</dbReference>
<dbReference type="InterPro" id="IPR013507">
    <property type="entry name" value="DNA_mismatch_S5_2-like"/>
</dbReference>
<keyword evidence="2 4" id="KW-0227">DNA damage</keyword>
<dbReference type="SUPFAM" id="SSF55874">
    <property type="entry name" value="ATPase domain of HSP90 chaperone/DNA topoisomerase II/histidine kinase"/>
    <property type="match status" value="1"/>
</dbReference>
<dbReference type="NCBIfam" id="TIGR00585">
    <property type="entry name" value="mutl"/>
    <property type="match status" value="1"/>
</dbReference>
<keyword evidence="9" id="KW-1185">Reference proteome</keyword>
<dbReference type="InterPro" id="IPR014762">
    <property type="entry name" value="DNA_mismatch_repair_CS"/>
</dbReference>
<dbReference type="FunFam" id="3.30.565.10:FF:000003">
    <property type="entry name" value="DNA mismatch repair endonuclease MutL"/>
    <property type="match status" value="1"/>
</dbReference>
<dbReference type="SMART" id="SM00853">
    <property type="entry name" value="MutL_C"/>
    <property type="match status" value="1"/>
</dbReference>
<dbReference type="Gene3D" id="3.30.230.10">
    <property type="match status" value="1"/>
</dbReference>
<dbReference type="PANTHER" id="PTHR10073:SF12">
    <property type="entry name" value="DNA MISMATCH REPAIR PROTEIN MLH1"/>
    <property type="match status" value="1"/>
</dbReference>
<dbReference type="RefSeq" id="WP_091610376.1">
    <property type="nucleotide sequence ID" value="NZ_FNNC01000001.1"/>
</dbReference>
<sequence>MTYVKKLPDGLANKIAAGEVVERPASVVKELVENAIDAGATTVQVDVEEGGLSLIRVTDNGRGMDQEDAELAFERHATSKLSREKDLFQIETLGFRGEALPSIAAVSNVTMETGDGREAGVLIRYQGGKRIACTPSKSRQGTQVEVRDLFFNTPARLKYVRTMNTEVANVADVMNRQALAHPDVSFRLYHHGKQLLLTNGNGGLQPVLAAIYGRQTARDMLYIEAETDDYRVSGWIAKPETYRASRQYMSTFVNHRYIRHYPLTKAIEAGYHTLLPIGKHPIAALHIEMNVGLIDVNVHPSKLDVRVSKEEELLQLVEQAVRERLQQERLIPAGDQKRAKSAPASEQMNLTFAEPAPKPAPEPRREEPPAPSEPEPSPVSHASAHEASFSDDAPAEAPEAETVFEHTDAWPEEQEAPKREPEAPATESTGPELPELRPIGQFHGTYILAENEDALYMIDQHAAQERIFYEYFRVKIGDVDKDVQQLLVPILLEVTKEEEILINDRQSDFENIGIFLEPFGGQTFRVHAHPTWFPAGDEESVIRECIEEVKNNKRISVHELREEAAILMSCKAAIKANRYLTKDEIQALVDRLRTCESPYTCPHGRPIIIHFSDYDMEKMFKRIM</sequence>
<dbReference type="OrthoDB" id="9763467at2"/>
<dbReference type="EMBL" id="FNNC01000001">
    <property type="protein sequence ID" value="SDW05735.1"/>
    <property type="molecule type" value="Genomic_DNA"/>
</dbReference>
<dbReference type="Pfam" id="PF01119">
    <property type="entry name" value="DNA_mis_repair"/>
    <property type="match status" value="1"/>
</dbReference>
<dbReference type="InterPro" id="IPR042120">
    <property type="entry name" value="MutL_C_dimsub"/>
</dbReference>
<evidence type="ECO:0000313" key="9">
    <source>
        <dbReference type="Proteomes" id="UP000199488"/>
    </source>
</evidence>
<dbReference type="Gene3D" id="3.30.1370.100">
    <property type="entry name" value="MutL, C-terminal domain, regulatory subdomain"/>
    <property type="match status" value="1"/>
</dbReference>
<evidence type="ECO:0000256" key="5">
    <source>
        <dbReference type="SAM" id="MobiDB-lite"/>
    </source>
</evidence>
<comment type="function">
    <text evidence="4">This protein is involved in the repair of mismatches in DNA. It is required for dam-dependent methyl-directed DNA mismatch repair. May act as a 'molecular matchmaker', a protein that promotes the formation of a stable complex between two or more DNA-binding proteins in an ATP-dependent manner without itself being part of a final effector complex.</text>
</comment>
<dbReference type="NCBIfam" id="NF000950">
    <property type="entry name" value="PRK00095.1-3"/>
    <property type="match status" value="1"/>
</dbReference>
<name>A0A1H2QF93_9BACI</name>
<evidence type="ECO:0000256" key="2">
    <source>
        <dbReference type="ARBA" id="ARBA00022763"/>
    </source>
</evidence>
<dbReference type="STRING" id="1122204.SAMN05421781_0292"/>